<evidence type="ECO:0000256" key="1">
    <source>
        <dbReference type="ARBA" id="ARBA00001947"/>
    </source>
</evidence>
<accession>A0A285EHN6</accession>
<dbReference type="SMART" id="SM00829">
    <property type="entry name" value="PKS_ER"/>
    <property type="match status" value="1"/>
</dbReference>
<gene>
    <name evidence="7" type="ORF">SAMN06893097_11121</name>
</gene>
<dbReference type="PANTHER" id="PTHR43401">
    <property type="entry name" value="L-THREONINE 3-DEHYDROGENASE"/>
    <property type="match status" value="1"/>
</dbReference>
<dbReference type="GO" id="GO:0016491">
    <property type="term" value="F:oxidoreductase activity"/>
    <property type="evidence" value="ECO:0007669"/>
    <property type="project" value="UniProtKB-KW"/>
</dbReference>
<keyword evidence="8" id="KW-1185">Reference proteome</keyword>
<dbReference type="Gene3D" id="3.40.50.720">
    <property type="entry name" value="NAD(P)-binding Rossmann-like Domain"/>
    <property type="match status" value="1"/>
</dbReference>
<reference evidence="7 8" key="1">
    <citation type="submission" date="2017-09" db="EMBL/GenBank/DDBJ databases">
        <authorList>
            <person name="Ehlers B."/>
            <person name="Leendertz F.H."/>
        </authorList>
    </citation>
    <scope>NUCLEOTIDE SEQUENCE [LARGE SCALE GENOMIC DNA]</scope>
    <source>
        <strain evidence="7 8">DSM 46844</strain>
    </source>
</reference>
<feature type="domain" description="Enoyl reductase (ER)" evidence="6">
    <location>
        <begin position="7"/>
        <end position="347"/>
    </location>
</feature>
<evidence type="ECO:0000256" key="2">
    <source>
        <dbReference type="ARBA" id="ARBA00022723"/>
    </source>
</evidence>
<dbReference type="InterPro" id="IPR002328">
    <property type="entry name" value="ADH_Zn_CS"/>
</dbReference>
<dbReference type="PANTHER" id="PTHR43401:SF2">
    <property type="entry name" value="L-THREONINE 3-DEHYDROGENASE"/>
    <property type="match status" value="1"/>
</dbReference>
<dbReference type="InterPro" id="IPR013149">
    <property type="entry name" value="ADH-like_C"/>
</dbReference>
<dbReference type="SUPFAM" id="SSF50129">
    <property type="entry name" value="GroES-like"/>
    <property type="match status" value="1"/>
</dbReference>
<dbReference type="InterPro" id="IPR050129">
    <property type="entry name" value="Zn_alcohol_dh"/>
</dbReference>
<dbReference type="AlphaFoldDB" id="A0A285EHN6"/>
<organism evidence="7 8">
    <name type="scientific">Geodermatophilus sabuli</name>
    <dbReference type="NCBI Taxonomy" id="1564158"/>
    <lineage>
        <taxon>Bacteria</taxon>
        <taxon>Bacillati</taxon>
        <taxon>Actinomycetota</taxon>
        <taxon>Actinomycetes</taxon>
        <taxon>Geodermatophilales</taxon>
        <taxon>Geodermatophilaceae</taxon>
        <taxon>Geodermatophilus</taxon>
    </lineage>
</organism>
<evidence type="ECO:0000256" key="3">
    <source>
        <dbReference type="ARBA" id="ARBA00022833"/>
    </source>
</evidence>
<dbReference type="Gene3D" id="3.90.180.10">
    <property type="entry name" value="Medium-chain alcohol dehydrogenases, catalytic domain"/>
    <property type="match status" value="1"/>
</dbReference>
<dbReference type="CDD" id="cd08233">
    <property type="entry name" value="butanediol_DH_like"/>
    <property type="match status" value="1"/>
</dbReference>
<keyword evidence="3 5" id="KW-0862">Zinc</keyword>
<dbReference type="RefSeq" id="WP_097208444.1">
    <property type="nucleotide sequence ID" value="NZ_JACHXB010000002.1"/>
</dbReference>
<name>A0A285EHN6_9ACTN</name>
<keyword evidence="4" id="KW-0560">Oxidoreductase</keyword>
<dbReference type="Pfam" id="PF00107">
    <property type="entry name" value="ADH_zinc_N"/>
    <property type="match status" value="1"/>
</dbReference>
<dbReference type="Proteomes" id="UP000219514">
    <property type="component" value="Unassembled WGS sequence"/>
</dbReference>
<evidence type="ECO:0000313" key="8">
    <source>
        <dbReference type="Proteomes" id="UP000219514"/>
    </source>
</evidence>
<dbReference type="InterPro" id="IPR013154">
    <property type="entry name" value="ADH-like_N"/>
</dbReference>
<dbReference type="InterPro" id="IPR036291">
    <property type="entry name" value="NAD(P)-bd_dom_sf"/>
</dbReference>
<dbReference type="InterPro" id="IPR011032">
    <property type="entry name" value="GroES-like_sf"/>
</dbReference>
<dbReference type="Pfam" id="PF08240">
    <property type="entry name" value="ADH_N"/>
    <property type="match status" value="1"/>
</dbReference>
<sequence>MKAVRFHAREDVRVEDVEQPTPGPGQAKLRNGYAGICGSDLHVYYTPESSGLDYTTPHPITGSMPPQVLGHEFSGTVVELGEGVDGVSVGDRVAVWPVYHCGTCAACRVGMVNTCRSFGFHGLTSDGGGMAEYTTVPATMLHRLPEGVDLRMGALVEPMAVAWHAVDTSGIRPGQTALVAGAGPIGIGLWFALRARGVETVVVSEPSASRRAAVAGLGAPLVVDPTTGDLAAAVAEATGGDGIDVAFDAAGAGAAVVQAIGLLAPAGRLVVVALHEKGFEFNPTMLVFGETSMTGVLAYLPRDFDAVIAAMAEGRYDTTGWVEEVGVDDVVAAFGRLRSGSGMKILVRV</sequence>
<evidence type="ECO:0000256" key="5">
    <source>
        <dbReference type="RuleBase" id="RU361277"/>
    </source>
</evidence>
<evidence type="ECO:0000256" key="4">
    <source>
        <dbReference type="ARBA" id="ARBA00023002"/>
    </source>
</evidence>
<dbReference type="GO" id="GO:0008270">
    <property type="term" value="F:zinc ion binding"/>
    <property type="evidence" value="ECO:0007669"/>
    <property type="project" value="InterPro"/>
</dbReference>
<dbReference type="EMBL" id="OBDO01000011">
    <property type="protein sequence ID" value="SNX98507.1"/>
    <property type="molecule type" value="Genomic_DNA"/>
</dbReference>
<comment type="similarity">
    <text evidence="5">Belongs to the zinc-containing alcohol dehydrogenase family.</text>
</comment>
<proteinExistence type="inferred from homology"/>
<comment type="cofactor">
    <cofactor evidence="1 5">
        <name>Zn(2+)</name>
        <dbReference type="ChEBI" id="CHEBI:29105"/>
    </cofactor>
</comment>
<keyword evidence="2 5" id="KW-0479">Metal-binding</keyword>
<dbReference type="InterPro" id="IPR020843">
    <property type="entry name" value="ER"/>
</dbReference>
<dbReference type="PROSITE" id="PS00059">
    <property type="entry name" value="ADH_ZINC"/>
    <property type="match status" value="1"/>
</dbReference>
<dbReference type="SUPFAM" id="SSF51735">
    <property type="entry name" value="NAD(P)-binding Rossmann-fold domains"/>
    <property type="match status" value="1"/>
</dbReference>
<evidence type="ECO:0000313" key="7">
    <source>
        <dbReference type="EMBL" id="SNX98507.1"/>
    </source>
</evidence>
<protein>
    <submittedName>
        <fullName evidence="7">(R,R)-butanediol dehydrogenase / meso-butanediol dehydrogenase / diacetyl reductase</fullName>
    </submittedName>
</protein>
<evidence type="ECO:0000259" key="6">
    <source>
        <dbReference type="SMART" id="SM00829"/>
    </source>
</evidence>
<dbReference type="OrthoDB" id="9797931at2"/>